<protein>
    <recommendedName>
        <fullName evidence="4">D-isomer specific 2-hydroxyacid dehydrogenase NAD-binding domain-containing protein</fullName>
    </recommendedName>
</protein>
<dbReference type="PROSITE" id="PS00671">
    <property type="entry name" value="D_2_HYDROXYACID_DH_3"/>
    <property type="match status" value="1"/>
</dbReference>
<dbReference type="InterPro" id="IPR006140">
    <property type="entry name" value="D-isomer_DH_NAD-bd"/>
</dbReference>
<comment type="caution">
    <text evidence="5">The sequence shown here is derived from an EMBL/GenBank/DDBJ whole genome shotgun (WGS) entry which is preliminary data.</text>
</comment>
<feature type="domain" description="D-isomer specific 2-hydroxyacid dehydrogenase NAD-binding" evidence="4">
    <location>
        <begin position="1"/>
        <end position="173"/>
    </location>
</feature>
<name>A0A0F9ALY7_9ZZZZ</name>
<organism evidence="5">
    <name type="scientific">marine sediment metagenome</name>
    <dbReference type="NCBI Taxonomy" id="412755"/>
    <lineage>
        <taxon>unclassified sequences</taxon>
        <taxon>metagenomes</taxon>
        <taxon>ecological metagenomes</taxon>
    </lineage>
</organism>
<evidence type="ECO:0000259" key="4">
    <source>
        <dbReference type="Pfam" id="PF02826"/>
    </source>
</evidence>
<evidence type="ECO:0000256" key="2">
    <source>
        <dbReference type="ARBA" id="ARBA00023002"/>
    </source>
</evidence>
<reference evidence="5" key="1">
    <citation type="journal article" date="2015" name="Nature">
        <title>Complex archaea that bridge the gap between prokaryotes and eukaryotes.</title>
        <authorList>
            <person name="Spang A."/>
            <person name="Saw J.H."/>
            <person name="Jorgensen S.L."/>
            <person name="Zaremba-Niedzwiedzka K."/>
            <person name="Martijn J."/>
            <person name="Lind A.E."/>
            <person name="van Eijk R."/>
            <person name="Schleper C."/>
            <person name="Guy L."/>
            <person name="Ettema T.J."/>
        </authorList>
    </citation>
    <scope>NUCLEOTIDE SEQUENCE</scope>
</reference>
<evidence type="ECO:0000256" key="3">
    <source>
        <dbReference type="ARBA" id="ARBA00023027"/>
    </source>
</evidence>
<dbReference type="SUPFAM" id="SSF51735">
    <property type="entry name" value="NAD(P)-binding Rossmann-fold domains"/>
    <property type="match status" value="1"/>
</dbReference>
<dbReference type="PANTHER" id="PTHR42789:SF1">
    <property type="entry name" value="D-ISOMER SPECIFIC 2-HYDROXYACID DEHYDROGENASE FAMILY PROTEIN (AFU_ORTHOLOGUE AFUA_6G10090)"/>
    <property type="match status" value="1"/>
</dbReference>
<accession>A0A0F9ALY7</accession>
<dbReference type="Pfam" id="PF02826">
    <property type="entry name" value="2-Hacid_dh_C"/>
    <property type="match status" value="1"/>
</dbReference>
<dbReference type="EMBL" id="LAZR01054007">
    <property type="protein sequence ID" value="KKK79479.1"/>
    <property type="molecule type" value="Genomic_DNA"/>
</dbReference>
<dbReference type="InterPro" id="IPR036291">
    <property type="entry name" value="NAD(P)-bd_dom_sf"/>
</dbReference>
<sequence>ACSRNLRSALKQVESGQWDGQAVRGHELIDRTIGIVGYGRLGSMMGRFAQAFRMKVLGTDLEPISDPWVKKVSQGELLSTADVVTLHVHLNKQTRGMIGREQIFRMKPGSILVNTSRGGLIDEQALLEALDSGHLSAAGLDVIQAERGPDQTDSPLLRYAVEHDNLIITPHIGGVTVESQAKAFHHFALKLKRTWYRIAGV</sequence>
<keyword evidence="2" id="KW-0560">Oxidoreductase</keyword>
<dbReference type="InterPro" id="IPR050857">
    <property type="entry name" value="D-2-hydroxyacid_DH"/>
</dbReference>
<keyword evidence="3" id="KW-0520">NAD</keyword>
<dbReference type="InterPro" id="IPR029752">
    <property type="entry name" value="D-isomer_DH_CS1"/>
</dbReference>
<proteinExistence type="inferred from homology"/>
<gene>
    <name evidence="5" type="ORF">LCGC14_2833110</name>
</gene>
<evidence type="ECO:0000313" key="5">
    <source>
        <dbReference type="EMBL" id="KKK79479.1"/>
    </source>
</evidence>
<evidence type="ECO:0000256" key="1">
    <source>
        <dbReference type="ARBA" id="ARBA00005854"/>
    </source>
</evidence>
<dbReference type="Gene3D" id="3.40.50.720">
    <property type="entry name" value="NAD(P)-binding Rossmann-like Domain"/>
    <property type="match status" value="2"/>
</dbReference>
<dbReference type="PANTHER" id="PTHR42789">
    <property type="entry name" value="D-ISOMER SPECIFIC 2-HYDROXYACID DEHYDROGENASE FAMILY PROTEIN (AFU_ORTHOLOGUE AFUA_6G10090)"/>
    <property type="match status" value="1"/>
</dbReference>
<dbReference type="AlphaFoldDB" id="A0A0F9ALY7"/>
<feature type="non-terminal residue" evidence="5">
    <location>
        <position position="1"/>
    </location>
</feature>
<comment type="similarity">
    <text evidence="1">Belongs to the D-isomer specific 2-hydroxyacid dehydrogenase family.</text>
</comment>
<dbReference type="GO" id="GO:0051287">
    <property type="term" value="F:NAD binding"/>
    <property type="evidence" value="ECO:0007669"/>
    <property type="project" value="InterPro"/>
</dbReference>
<dbReference type="InterPro" id="IPR029753">
    <property type="entry name" value="D-isomer_DH_CS"/>
</dbReference>
<dbReference type="GO" id="GO:0016491">
    <property type="term" value="F:oxidoreductase activity"/>
    <property type="evidence" value="ECO:0007669"/>
    <property type="project" value="UniProtKB-KW"/>
</dbReference>
<dbReference type="PROSITE" id="PS00065">
    <property type="entry name" value="D_2_HYDROXYACID_DH_1"/>
    <property type="match status" value="1"/>
</dbReference>